<reference evidence="2 5" key="2">
    <citation type="submission" date="2019-08" db="EMBL/GenBank/DDBJ databases">
        <title>Draft genome sequencing and comparative genomics of hatchery-associated Vibrios.</title>
        <authorList>
            <person name="Kehlet-Delgado H."/>
            <person name="Mueller R.S."/>
        </authorList>
    </citation>
    <scope>NUCLEOTIDE SEQUENCE [LARGE SCALE GENOMIC DNA]</scope>
    <source>
        <strain evidence="2 5">00-78-3</strain>
    </source>
</reference>
<dbReference type="Gene3D" id="2.60.40.4150">
    <property type="entry name" value="Type VI secretion system, lipoprotein SciN"/>
    <property type="match status" value="1"/>
</dbReference>
<organism evidence="2 5">
    <name type="scientific">Vibrio rotiferianus</name>
    <dbReference type="NCBI Taxonomy" id="190895"/>
    <lineage>
        <taxon>Bacteria</taxon>
        <taxon>Pseudomonadati</taxon>
        <taxon>Pseudomonadota</taxon>
        <taxon>Gammaproteobacteria</taxon>
        <taxon>Vibrionales</taxon>
        <taxon>Vibrionaceae</taxon>
        <taxon>Vibrio</taxon>
    </lineage>
</organism>
<evidence type="ECO:0000313" key="4">
    <source>
        <dbReference type="Proteomes" id="UP000180133"/>
    </source>
</evidence>
<proteinExistence type="predicted"/>
<evidence type="ECO:0000313" key="3">
    <source>
        <dbReference type="EMBL" id="OHY94228.1"/>
    </source>
</evidence>
<feature type="signal peptide" evidence="1">
    <location>
        <begin position="1"/>
        <end position="20"/>
    </location>
</feature>
<keyword evidence="2" id="KW-0449">Lipoprotein</keyword>
<feature type="chain" id="PRO_5044576873" evidence="1">
    <location>
        <begin position="21"/>
        <end position="159"/>
    </location>
</feature>
<keyword evidence="1" id="KW-0732">Signal</keyword>
<dbReference type="InterPro" id="IPR038706">
    <property type="entry name" value="Type_VI_SciN-like_sf"/>
</dbReference>
<protein>
    <submittedName>
        <fullName evidence="2">Type VI secretion system lipoprotein TssJ</fullName>
    </submittedName>
    <submittedName>
        <fullName evidence="3">Type VI secretion system-associated lipoprotein</fullName>
    </submittedName>
</protein>
<dbReference type="EMBL" id="MKFT01000006">
    <property type="protein sequence ID" value="OHY94228.1"/>
    <property type="molecule type" value="Genomic_DNA"/>
</dbReference>
<gene>
    <name evidence="2" type="primary">tssJ</name>
    <name evidence="3" type="ORF">BI375_16495</name>
    <name evidence="2" type="ORF">F0262_23570</name>
</gene>
<keyword evidence="4" id="KW-1185">Reference proteome</keyword>
<reference evidence="3 4" key="1">
    <citation type="submission" date="2016-09" db="EMBL/GenBank/DDBJ databases">
        <title>Isolation, identification and antibiotic sensitivity analysis of bacterial pathogen from juvenile Hippocampus erectus with tail-rotted disease.</title>
        <authorList>
            <person name="Yang Q."/>
        </authorList>
    </citation>
    <scope>NUCLEOTIDE SEQUENCE [LARGE SCALE GENOMIC DNA]</scope>
    <source>
        <strain evidence="3 4">HM-10</strain>
    </source>
</reference>
<name>A0A2K7SWN9_9VIBR</name>
<dbReference type="AlphaFoldDB" id="A0A2K7SWN9"/>
<sequence length="159" mass="18585">MIRVLWMLCSLLMLTACSSAPEPYEPAKAQTKLTFSLVSDDLVNPNIWGESSPVEIQVFELKDDSMFMSADYDQLKKDYKTALRSNFVKIYDYVLLPEQFKFIDAFEVDEETNYIGVMAHFAEPELSEWKKAVKILNKGREYHLLMMFKDYNVKLDRVE</sequence>
<dbReference type="PANTHER" id="PTHR37625:SF5">
    <property type="entry name" value="LIPOPROTEIN"/>
    <property type="match status" value="1"/>
</dbReference>
<dbReference type="Proteomes" id="UP000572072">
    <property type="component" value="Unassembled WGS sequence"/>
</dbReference>
<dbReference type="Pfam" id="PF12790">
    <property type="entry name" value="T6SS-SciN"/>
    <property type="match status" value="1"/>
</dbReference>
<dbReference type="Proteomes" id="UP000180133">
    <property type="component" value="Unassembled WGS sequence"/>
</dbReference>
<evidence type="ECO:0000313" key="5">
    <source>
        <dbReference type="Proteomes" id="UP000572072"/>
    </source>
</evidence>
<evidence type="ECO:0000256" key="1">
    <source>
        <dbReference type="SAM" id="SignalP"/>
    </source>
</evidence>
<dbReference type="OrthoDB" id="8655355at2"/>
<comment type="caution">
    <text evidence="2">The sequence shown here is derived from an EMBL/GenBank/DDBJ whole genome shotgun (WGS) entry which is preliminary data.</text>
</comment>
<dbReference type="NCBIfam" id="TIGR03352">
    <property type="entry name" value="VI_chp_3"/>
    <property type="match status" value="1"/>
</dbReference>
<accession>A0A2K7SWN9</accession>
<dbReference type="InterPro" id="IPR017734">
    <property type="entry name" value="T6SS_SciN"/>
</dbReference>
<dbReference type="PANTHER" id="PTHR37625">
    <property type="entry name" value="OUTER MEMBRANE LIPOPROTEIN-RELATED"/>
    <property type="match status" value="1"/>
</dbReference>
<evidence type="ECO:0000313" key="2">
    <source>
        <dbReference type="EMBL" id="NOH51004.1"/>
    </source>
</evidence>
<dbReference type="RefSeq" id="WP_029561125.1">
    <property type="nucleotide sequence ID" value="NZ_AP019799.1"/>
</dbReference>
<dbReference type="EMBL" id="VTYN01000045">
    <property type="protein sequence ID" value="NOH51004.1"/>
    <property type="molecule type" value="Genomic_DNA"/>
</dbReference>
<dbReference type="PROSITE" id="PS51257">
    <property type="entry name" value="PROKAR_LIPOPROTEIN"/>
    <property type="match status" value="1"/>
</dbReference>